<reference evidence="1 2" key="1">
    <citation type="submission" date="2015-09" db="EMBL/GenBank/DDBJ databases">
        <authorList>
            <consortium name="Pathogen Informatics"/>
        </authorList>
    </citation>
    <scope>NUCLEOTIDE SEQUENCE [LARGE SCALE GENOMIC DNA]</scope>
    <source>
        <strain evidence="1 2">2789STDY5608863</strain>
    </source>
</reference>
<sequence>MTFNKAKAEKQWLKWKETEEEKLRQLGMDEESIRKLRQMDWEDFKEERRYWEHFVESRGEATGEKRSFLIKTLIEGKECGNEIR</sequence>
<evidence type="ECO:0000313" key="1">
    <source>
        <dbReference type="EMBL" id="CUM84375.1"/>
    </source>
</evidence>
<gene>
    <name evidence="1" type="ORF">ERS852420_01053</name>
</gene>
<name>A0A173S3B3_9FIRM</name>
<proteinExistence type="predicted"/>
<dbReference type="Proteomes" id="UP000095495">
    <property type="component" value="Unassembled WGS sequence"/>
</dbReference>
<protein>
    <submittedName>
        <fullName evidence="1">Uncharacterized protein</fullName>
    </submittedName>
</protein>
<dbReference type="RefSeq" id="WP_194229692.1">
    <property type="nucleotide sequence ID" value="NZ_CYXV01000003.1"/>
</dbReference>
<evidence type="ECO:0000313" key="2">
    <source>
        <dbReference type="Proteomes" id="UP000095495"/>
    </source>
</evidence>
<dbReference type="EMBL" id="CYXV01000003">
    <property type="protein sequence ID" value="CUM84375.1"/>
    <property type="molecule type" value="Genomic_DNA"/>
</dbReference>
<accession>A0A173S3B3</accession>
<dbReference type="AlphaFoldDB" id="A0A173S3B3"/>
<organism evidence="1 2">
    <name type="scientific">Roseburia faecis</name>
    <dbReference type="NCBI Taxonomy" id="301302"/>
    <lineage>
        <taxon>Bacteria</taxon>
        <taxon>Bacillati</taxon>
        <taxon>Bacillota</taxon>
        <taxon>Clostridia</taxon>
        <taxon>Lachnospirales</taxon>
        <taxon>Lachnospiraceae</taxon>
        <taxon>Roseburia</taxon>
    </lineage>
</organism>